<dbReference type="CDD" id="cd00865">
    <property type="entry name" value="PEBP_bact_arch"/>
    <property type="match status" value="1"/>
</dbReference>
<sequence length="208" mass="21174">MARSSRFIALACFTSLIALGACSRQDGRQMAKPNDSQIAATNTTVAPSTSAGDLVDDAAAIDTAPALMTLIAPFTDGAVVSAPFVCGDATQSPELTWTNVPAGTVSLALILTDEDAPDYVHWVATNISPSLTGLAAGTLPSDAIQAKNSKGAIGFTGPCPPEGTTHQYSLTLYALDQMLEFANGDDGSAMGEVISAAALDATTISFTA</sequence>
<evidence type="ECO:0000313" key="1">
    <source>
        <dbReference type="EMBL" id="CAB5066576.1"/>
    </source>
</evidence>
<dbReference type="InterPro" id="IPR036610">
    <property type="entry name" value="PEBP-like_sf"/>
</dbReference>
<accession>A0A6J7UNR2</accession>
<proteinExistence type="predicted"/>
<gene>
    <name evidence="1" type="ORF">UFOPK4347_01223</name>
</gene>
<reference evidence="1" key="1">
    <citation type="submission" date="2020-05" db="EMBL/GenBank/DDBJ databases">
        <authorList>
            <person name="Chiriac C."/>
            <person name="Salcher M."/>
            <person name="Ghai R."/>
            <person name="Kavagutti S V."/>
        </authorList>
    </citation>
    <scope>NUCLEOTIDE SEQUENCE</scope>
</reference>
<dbReference type="PANTHER" id="PTHR30289">
    <property type="entry name" value="UNCHARACTERIZED PROTEIN YBCL-RELATED"/>
    <property type="match status" value="1"/>
</dbReference>
<name>A0A6J7UNR2_9ZZZZ</name>
<dbReference type="InterPro" id="IPR008914">
    <property type="entry name" value="PEBP"/>
</dbReference>
<dbReference type="EMBL" id="CAFBQU010000035">
    <property type="protein sequence ID" value="CAB5066576.1"/>
    <property type="molecule type" value="Genomic_DNA"/>
</dbReference>
<dbReference type="Gene3D" id="3.90.280.10">
    <property type="entry name" value="PEBP-like"/>
    <property type="match status" value="1"/>
</dbReference>
<dbReference type="InterPro" id="IPR005247">
    <property type="entry name" value="YbhB_YbcL/LppC-like"/>
</dbReference>
<dbReference type="PROSITE" id="PS51257">
    <property type="entry name" value="PROKAR_LIPOPROTEIN"/>
    <property type="match status" value="1"/>
</dbReference>
<dbReference type="SUPFAM" id="SSF49777">
    <property type="entry name" value="PEBP-like"/>
    <property type="match status" value="1"/>
</dbReference>
<dbReference type="NCBIfam" id="TIGR00481">
    <property type="entry name" value="YbhB/YbcL family Raf kinase inhibitor-like protein"/>
    <property type="match status" value="1"/>
</dbReference>
<dbReference type="AlphaFoldDB" id="A0A6J7UNR2"/>
<dbReference type="PANTHER" id="PTHR30289:SF1">
    <property type="entry name" value="PEBP (PHOSPHATIDYLETHANOLAMINE-BINDING PROTEIN) FAMILY PROTEIN"/>
    <property type="match status" value="1"/>
</dbReference>
<dbReference type="Pfam" id="PF01161">
    <property type="entry name" value="PBP"/>
    <property type="match status" value="1"/>
</dbReference>
<organism evidence="1">
    <name type="scientific">freshwater metagenome</name>
    <dbReference type="NCBI Taxonomy" id="449393"/>
    <lineage>
        <taxon>unclassified sequences</taxon>
        <taxon>metagenomes</taxon>
        <taxon>ecological metagenomes</taxon>
    </lineage>
</organism>
<protein>
    <submittedName>
        <fullName evidence="1">Unannotated protein</fullName>
    </submittedName>
</protein>